<dbReference type="Proteomes" id="UP000502677">
    <property type="component" value="Chromosome"/>
</dbReference>
<dbReference type="Gene3D" id="3.40.980.10">
    <property type="entry name" value="MoaB/Mog-like domain"/>
    <property type="match status" value="1"/>
</dbReference>
<evidence type="ECO:0000313" key="5">
    <source>
        <dbReference type="Proteomes" id="UP000502677"/>
    </source>
</evidence>
<evidence type="ECO:0000256" key="1">
    <source>
        <dbReference type="ARBA" id="ARBA00005046"/>
    </source>
</evidence>
<name>A0A6G7XDP3_9MICO</name>
<evidence type="ECO:0000259" key="3">
    <source>
        <dbReference type="SMART" id="SM00852"/>
    </source>
</evidence>
<dbReference type="AlphaFoldDB" id="A0A6G7XDP3"/>
<dbReference type="InterPro" id="IPR051920">
    <property type="entry name" value="MPT_Adenylyltrnsfr/MoaC-Rel"/>
</dbReference>
<feature type="domain" description="MoaB/Mog" evidence="3">
    <location>
        <begin position="5"/>
        <end position="148"/>
    </location>
</feature>
<dbReference type="CDD" id="cd00886">
    <property type="entry name" value="MogA_MoaB"/>
    <property type="match status" value="1"/>
</dbReference>
<gene>
    <name evidence="4" type="ORF">G7068_04305</name>
</gene>
<dbReference type="EMBL" id="CP049863">
    <property type="protein sequence ID" value="QIK62517.1"/>
    <property type="molecule type" value="Genomic_DNA"/>
</dbReference>
<evidence type="ECO:0000256" key="2">
    <source>
        <dbReference type="ARBA" id="ARBA00023150"/>
    </source>
</evidence>
<reference evidence="4 5" key="1">
    <citation type="submission" date="2020-03" db="EMBL/GenBank/DDBJ databases">
        <title>Leucobacter sp. nov., isolated from beetles.</title>
        <authorList>
            <person name="Hyun D.-W."/>
            <person name="Bae J.-W."/>
        </authorList>
    </citation>
    <scope>NUCLEOTIDE SEQUENCE [LARGE SCALE GENOMIC DNA]</scope>
    <source>
        <strain evidence="4 5">HDW9C</strain>
    </source>
</reference>
<dbReference type="PANTHER" id="PTHR43764:SF1">
    <property type="entry name" value="MOLYBDOPTERIN MOLYBDOTRANSFERASE"/>
    <property type="match status" value="1"/>
</dbReference>
<keyword evidence="2" id="KW-0501">Molybdenum cofactor biosynthesis</keyword>
<dbReference type="GO" id="GO:0006777">
    <property type="term" value="P:Mo-molybdopterin cofactor biosynthetic process"/>
    <property type="evidence" value="ECO:0007669"/>
    <property type="project" value="UniProtKB-KW"/>
</dbReference>
<keyword evidence="5" id="KW-1185">Reference proteome</keyword>
<sequence>MTRRAVVIVASTRAAAEQAEDRTGPVIRDWLEARGFETNSPVIVADGSPVGDAARTVLKTQPTVIITTGGTGISPSDATPEQIAPLLDVQLPGIIEEIRRRGAAVVATAIVTRGVAGFSGDTFLVTLPGSPGGVRDGLAVLDSVLEHLLGQRMGSASGNH</sequence>
<dbReference type="PROSITE" id="PS01078">
    <property type="entry name" value="MOCF_BIOSYNTHESIS_1"/>
    <property type="match status" value="1"/>
</dbReference>
<protein>
    <submittedName>
        <fullName evidence="4">MogA/MoaB family molybdenum cofactor biosynthesis protein</fullName>
    </submittedName>
</protein>
<dbReference type="RefSeq" id="WP_166289404.1">
    <property type="nucleotide sequence ID" value="NZ_CP049863.1"/>
</dbReference>
<organism evidence="4 5">
    <name type="scientific">Leucobacter viscericola</name>
    <dbReference type="NCBI Taxonomy" id="2714935"/>
    <lineage>
        <taxon>Bacteria</taxon>
        <taxon>Bacillati</taxon>
        <taxon>Actinomycetota</taxon>
        <taxon>Actinomycetes</taxon>
        <taxon>Micrococcales</taxon>
        <taxon>Microbacteriaceae</taxon>
        <taxon>Leucobacter</taxon>
    </lineage>
</organism>
<evidence type="ECO:0000313" key="4">
    <source>
        <dbReference type="EMBL" id="QIK62517.1"/>
    </source>
</evidence>
<dbReference type="InterPro" id="IPR036425">
    <property type="entry name" value="MoaB/Mog-like_dom_sf"/>
</dbReference>
<proteinExistence type="predicted"/>
<dbReference type="Pfam" id="PF00994">
    <property type="entry name" value="MoCF_biosynth"/>
    <property type="match status" value="1"/>
</dbReference>
<dbReference type="SUPFAM" id="SSF53218">
    <property type="entry name" value="Molybdenum cofactor biosynthesis proteins"/>
    <property type="match status" value="1"/>
</dbReference>
<comment type="pathway">
    <text evidence="1">Cofactor biosynthesis; molybdopterin biosynthesis.</text>
</comment>
<dbReference type="SMART" id="SM00852">
    <property type="entry name" value="MoCF_biosynth"/>
    <property type="match status" value="1"/>
</dbReference>
<dbReference type="InterPro" id="IPR008284">
    <property type="entry name" value="MoCF_biosynth_CS"/>
</dbReference>
<accession>A0A6G7XDP3</accession>
<dbReference type="UniPathway" id="UPA00344"/>
<dbReference type="PANTHER" id="PTHR43764">
    <property type="entry name" value="MOLYBDENUM COFACTOR BIOSYNTHESIS"/>
    <property type="match status" value="1"/>
</dbReference>
<dbReference type="KEGG" id="lvi:G7068_04305"/>
<dbReference type="InterPro" id="IPR001453">
    <property type="entry name" value="MoaB/Mog_dom"/>
</dbReference>